<dbReference type="Gene3D" id="1.10.150.40">
    <property type="entry name" value="Barrier-to-autointegration factor, BAF"/>
    <property type="match status" value="1"/>
</dbReference>
<proteinExistence type="predicted"/>
<dbReference type="InterPro" id="IPR036617">
    <property type="entry name" value="BAF_sf"/>
</dbReference>
<feature type="compositionally biased region" description="Polar residues" evidence="1">
    <location>
        <begin position="73"/>
        <end position="85"/>
    </location>
</feature>
<keyword evidence="3" id="KW-1185">Reference proteome</keyword>
<sequence length="187" mass="21410">MDNLLTKIRDLQNVNQQYMNYMTDHLSNLHDEVSRMIKTASPPVANRIANTRTRSVNLRRPQLHQETTINNNNHIARSSSANRNMVTRRRRSAGAAAGGPTQTSRKWDDFTTQPIGTKSSDRIPGIGPRAYQSLNQMNYGSARRLLGKFLECERQEFLSFLEERVGVLPHNAQKAWQCLHDYNANFL</sequence>
<dbReference type="SUPFAM" id="SSF47798">
    <property type="entry name" value="Barrier-to-autointegration factor, BAF"/>
    <property type="match status" value="1"/>
</dbReference>
<protein>
    <submittedName>
        <fullName evidence="2">Uncharacterized protein</fullName>
    </submittedName>
</protein>
<dbReference type="EMBL" id="OU896708">
    <property type="protein sequence ID" value="CAH1156178.1"/>
    <property type="molecule type" value="Genomic_DNA"/>
</dbReference>
<gene>
    <name evidence="2" type="ORF">PHAECO_LOCUS6526</name>
</gene>
<reference evidence="2" key="2">
    <citation type="submission" date="2022-10" db="EMBL/GenBank/DDBJ databases">
        <authorList>
            <consortium name="ENA_rothamsted_submissions"/>
            <consortium name="culmorum"/>
            <person name="King R."/>
        </authorList>
    </citation>
    <scope>NUCLEOTIDE SEQUENCE</scope>
</reference>
<evidence type="ECO:0000313" key="2">
    <source>
        <dbReference type="EMBL" id="CAH1156178.1"/>
    </source>
</evidence>
<dbReference type="Proteomes" id="UP001153737">
    <property type="component" value="Chromosome 2"/>
</dbReference>
<organism evidence="2 3">
    <name type="scientific">Phaedon cochleariae</name>
    <name type="common">Mustard beetle</name>
    <dbReference type="NCBI Taxonomy" id="80249"/>
    <lineage>
        <taxon>Eukaryota</taxon>
        <taxon>Metazoa</taxon>
        <taxon>Ecdysozoa</taxon>
        <taxon>Arthropoda</taxon>
        <taxon>Hexapoda</taxon>
        <taxon>Insecta</taxon>
        <taxon>Pterygota</taxon>
        <taxon>Neoptera</taxon>
        <taxon>Endopterygota</taxon>
        <taxon>Coleoptera</taxon>
        <taxon>Polyphaga</taxon>
        <taxon>Cucujiformia</taxon>
        <taxon>Chrysomeloidea</taxon>
        <taxon>Chrysomelidae</taxon>
        <taxon>Chrysomelinae</taxon>
        <taxon>Chrysomelini</taxon>
        <taxon>Phaedon</taxon>
    </lineage>
</organism>
<dbReference type="AlphaFoldDB" id="A0A9P0DST8"/>
<dbReference type="Pfam" id="PF02961">
    <property type="entry name" value="SAM_BAF"/>
    <property type="match status" value="1"/>
</dbReference>
<evidence type="ECO:0000313" key="3">
    <source>
        <dbReference type="Proteomes" id="UP001153737"/>
    </source>
</evidence>
<evidence type="ECO:0000256" key="1">
    <source>
        <dbReference type="SAM" id="MobiDB-lite"/>
    </source>
</evidence>
<accession>A0A9P0DST8</accession>
<feature type="region of interest" description="Disordered" evidence="1">
    <location>
        <begin position="73"/>
        <end position="124"/>
    </location>
</feature>
<dbReference type="OrthoDB" id="9997163at2759"/>
<dbReference type="InterPro" id="IPR004122">
    <property type="entry name" value="BAF_prot"/>
</dbReference>
<dbReference type="SMART" id="SM01023">
    <property type="entry name" value="BAF"/>
    <property type="match status" value="1"/>
</dbReference>
<dbReference type="GO" id="GO:0003677">
    <property type="term" value="F:DNA binding"/>
    <property type="evidence" value="ECO:0007669"/>
    <property type="project" value="InterPro"/>
</dbReference>
<feature type="compositionally biased region" description="Polar residues" evidence="1">
    <location>
        <begin position="100"/>
        <end position="118"/>
    </location>
</feature>
<reference evidence="2" key="1">
    <citation type="submission" date="2022-01" db="EMBL/GenBank/DDBJ databases">
        <authorList>
            <person name="King R."/>
        </authorList>
    </citation>
    <scope>NUCLEOTIDE SEQUENCE</scope>
</reference>
<name>A0A9P0DST8_PHACE</name>